<evidence type="ECO:0000256" key="1">
    <source>
        <dbReference type="SAM" id="MobiDB-lite"/>
    </source>
</evidence>
<organism evidence="4 5">
    <name type="scientific">Halonotius terrestris</name>
    <dbReference type="NCBI Taxonomy" id="2487750"/>
    <lineage>
        <taxon>Archaea</taxon>
        <taxon>Methanobacteriati</taxon>
        <taxon>Methanobacteriota</taxon>
        <taxon>Stenosarchaea group</taxon>
        <taxon>Halobacteria</taxon>
        <taxon>Halobacteriales</taxon>
        <taxon>Haloferacaceae</taxon>
        <taxon>Halonotius</taxon>
    </lineage>
</organism>
<evidence type="ECO:0000259" key="2">
    <source>
        <dbReference type="Pfam" id="PF23418"/>
    </source>
</evidence>
<accession>A0A8J8TDU1</accession>
<protein>
    <submittedName>
        <fullName evidence="4">RnhA operon protein</fullName>
    </submittedName>
</protein>
<dbReference type="Pfam" id="PF23420">
    <property type="entry name" value="DUF7108_C"/>
    <property type="match status" value="1"/>
</dbReference>
<reference evidence="4" key="1">
    <citation type="submission" date="2019-02" db="EMBL/GenBank/DDBJ databases">
        <title>Halonotius sp. a new haloarchaeum isolated from saline soil.</title>
        <authorList>
            <person name="Duran-Viseras A."/>
            <person name="Sanchez-Porro C."/>
            <person name="Ventosa A."/>
        </authorList>
    </citation>
    <scope>NUCLEOTIDE SEQUENCE</scope>
    <source>
        <strain evidence="4">F15B</strain>
    </source>
</reference>
<dbReference type="OrthoDB" id="203809at2157"/>
<sequence length="174" mass="19484">MTRLARQVGDEAEQEAYRAQRDDTLAEHDYTARLREEDETLVLYPDAWLDGDTVRLERVEDTDRAVEVSLSATAGDDDWAAIEAANAELVERVADEHGSPHAANARAFADFMGNHYLTRIEDATAEHVQEFTEEYYPRNAWATADQRAAVDASLEYLFAAADTECPTMPADVEN</sequence>
<dbReference type="EMBL" id="RKLU01000001">
    <property type="protein sequence ID" value="TQQ83861.1"/>
    <property type="molecule type" value="Genomic_DNA"/>
</dbReference>
<dbReference type="Proteomes" id="UP000705823">
    <property type="component" value="Unassembled WGS sequence"/>
</dbReference>
<evidence type="ECO:0000313" key="4">
    <source>
        <dbReference type="EMBL" id="TQQ83861.1"/>
    </source>
</evidence>
<dbReference type="Pfam" id="PF23418">
    <property type="entry name" value="DUF7108"/>
    <property type="match status" value="1"/>
</dbReference>
<evidence type="ECO:0000259" key="3">
    <source>
        <dbReference type="Pfam" id="PF23420"/>
    </source>
</evidence>
<feature type="region of interest" description="Disordered" evidence="1">
    <location>
        <begin position="1"/>
        <end position="23"/>
    </location>
</feature>
<gene>
    <name evidence="4" type="ORF">EGH24_01150</name>
</gene>
<keyword evidence="5" id="KW-1185">Reference proteome</keyword>
<evidence type="ECO:0000313" key="5">
    <source>
        <dbReference type="Proteomes" id="UP000705823"/>
    </source>
</evidence>
<proteinExistence type="predicted"/>
<dbReference type="InterPro" id="IPR056494">
    <property type="entry name" value="DUF7108_C"/>
</dbReference>
<dbReference type="AlphaFoldDB" id="A0A8J8TDU1"/>
<feature type="domain" description="DUF7108" evidence="3">
    <location>
        <begin position="77"/>
        <end position="165"/>
    </location>
</feature>
<dbReference type="InterPro" id="IPR055532">
    <property type="entry name" value="DUF7108_N"/>
</dbReference>
<feature type="domain" description="DUF7108" evidence="2">
    <location>
        <begin position="1"/>
        <end position="71"/>
    </location>
</feature>
<name>A0A8J8TDU1_9EURY</name>
<comment type="caution">
    <text evidence="4">The sequence shown here is derived from an EMBL/GenBank/DDBJ whole genome shotgun (WGS) entry which is preliminary data.</text>
</comment>